<evidence type="ECO:0000313" key="1">
    <source>
        <dbReference type="EMBL" id="MBO0612801.1"/>
    </source>
</evidence>
<sequence>MMEVDALIQKVLEKFAKRSEALSESADYPYPFGDNIEQRLTPAMDQYRDLMQRHAADLLPRLKALTWVFRMYINEDYRVTYAFDIKSLGTILAKGDLDADTFDPTKVRVSTYNEYNWKCNKLVADAYAVGAGVGLSIGKSLGGTKTKGDGYPAMYEYQGNVCYLWAPQANELTKSDRNLRSLTNARIPRVRSDANALPEVGDIMCFPAEGGLGHSSLYLGKKLIISAKTDGIDIETEEFETEMHDGKARLRKFTGSGK</sequence>
<gene>
    <name evidence="2" type="ORF">J1836_005170</name>
    <name evidence="1" type="ORF">J1836_07660</name>
</gene>
<dbReference type="RefSeq" id="WP_207250479.1">
    <property type="nucleotide sequence ID" value="NZ_JAFMPM010000006.1"/>
</dbReference>
<dbReference type="Proteomes" id="UP000664466">
    <property type="component" value="Unassembled WGS sequence"/>
</dbReference>
<evidence type="ECO:0000313" key="2">
    <source>
        <dbReference type="EMBL" id="QTX11740.1"/>
    </source>
</evidence>
<accession>A0A8B0SMJ9</accession>
<dbReference type="EMBL" id="CP072748">
    <property type="protein sequence ID" value="QTX11740.1"/>
    <property type="molecule type" value="Genomic_DNA"/>
</dbReference>
<name>A0A8B0SMJ9_9GAMM</name>
<dbReference type="EMBL" id="JAFMPM010000006">
    <property type="protein sequence ID" value="MBO0612801.1"/>
    <property type="molecule type" value="Genomic_DNA"/>
</dbReference>
<keyword evidence="3" id="KW-1185">Reference proteome</keyword>
<proteinExistence type="predicted"/>
<dbReference type="AlphaFoldDB" id="A0A8B0SMJ9"/>
<reference evidence="2" key="2">
    <citation type="submission" date="2021-04" db="EMBL/GenBank/DDBJ databases">
        <title>Complete Genome and methylome analysis of Thiothrix fructosivorans ATCC 49748.</title>
        <authorList>
            <person name="Fomenkov A."/>
            <person name="Sun L."/>
            <person name="Vincze T."/>
            <person name="Grabovich M.Y."/>
            <person name="Roberts R.J."/>
        </authorList>
    </citation>
    <scope>NUCLEOTIDE SEQUENCE</scope>
    <source>
        <strain evidence="2">ATCC 49748</strain>
    </source>
</reference>
<reference evidence="1 3" key="1">
    <citation type="submission" date="2021-03" db="EMBL/GenBank/DDBJ databases">
        <title>Draft genome and methylome analysis of Thiotrix fructosivoruns ATCC 49748.</title>
        <authorList>
            <person name="Fomenkov A."/>
            <person name="Grabovich M.Y."/>
            <person name="Roberts R.J."/>
        </authorList>
    </citation>
    <scope>NUCLEOTIDE SEQUENCE [LARGE SCALE GENOMIC DNA]</scope>
    <source>
        <strain evidence="1 3">ATCC 49748</strain>
    </source>
</reference>
<protein>
    <submittedName>
        <fullName evidence="2">Uncharacterized protein</fullName>
    </submittedName>
</protein>
<organism evidence="2">
    <name type="scientific">Thiothrix fructosivorans</name>
    <dbReference type="NCBI Taxonomy" id="111770"/>
    <lineage>
        <taxon>Bacteria</taxon>
        <taxon>Pseudomonadati</taxon>
        <taxon>Pseudomonadota</taxon>
        <taxon>Gammaproteobacteria</taxon>
        <taxon>Thiotrichales</taxon>
        <taxon>Thiotrichaceae</taxon>
        <taxon>Thiothrix</taxon>
    </lineage>
</organism>
<evidence type="ECO:0000313" key="3">
    <source>
        <dbReference type="Proteomes" id="UP000664466"/>
    </source>
</evidence>